<proteinExistence type="predicted"/>
<accession>A0A4R6VT75</accession>
<evidence type="ECO:0000313" key="1">
    <source>
        <dbReference type="EMBL" id="TDQ67259.1"/>
    </source>
</evidence>
<dbReference type="AlphaFoldDB" id="A0A4R6VT75"/>
<dbReference type="OrthoDB" id="7691616at2"/>
<protein>
    <submittedName>
        <fullName evidence="1">Uncharacterized protein</fullName>
    </submittedName>
</protein>
<evidence type="ECO:0000313" key="2">
    <source>
        <dbReference type="Proteomes" id="UP000295391"/>
    </source>
</evidence>
<dbReference type="EMBL" id="SNYR01000001">
    <property type="protein sequence ID" value="TDQ67259.1"/>
    <property type="molecule type" value="Genomic_DNA"/>
</dbReference>
<keyword evidence="2" id="KW-1185">Reference proteome</keyword>
<sequence length="340" mass="38706">MILYKTIALKFGHHLENADPVEMIGPDGEKVSSEETRQQWQAVLNDLSSAKIYLLDHNAANYLDSLRMDVQGLPSEKRSESRIQDYVRDVDLPRELIWIEYDDRKLWEGRIARGVATLSKDELSKRHQRGFLFDNRPSDKLTVRLFSAKTNTLVFDAPLVLEIAKSHDGRPNFNDASWQPQRPVIAGLMRAGLLPDEAALRVHFEEYNNHLTYEMVIGFMLFAALAAREDDLASQEFQSLTKSQAKTARKFGKTWMTDAPKSHITIRIGPAAERHMTEQLARLSFEKALITNRAAPIEHWVAEHERQYSNGKVVRVRAHKRGRSADGTLPARVMGPLIKG</sequence>
<comment type="caution">
    <text evidence="1">The sequence shown here is derived from an EMBL/GenBank/DDBJ whole genome shotgun (WGS) entry which is preliminary data.</text>
</comment>
<gene>
    <name evidence="1" type="ORF">ATL17_1268</name>
</gene>
<name>A0A4R6VT75_9HYPH</name>
<dbReference type="RefSeq" id="WP_133571885.1">
    <property type="nucleotide sequence ID" value="NZ_SNYR01000001.1"/>
</dbReference>
<reference evidence="1 2" key="1">
    <citation type="submission" date="2019-03" db="EMBL/GenBank/DDBJ databases">
        <title>Genomic Encyclopedia of Type Strains, Phase III (KMG-III): the genomes of soil and plant-associated and newly described type strains.</title>
        <authorList>
            <person name="Whitman W."/>
        </authorList>
    </citation>
    <scope>NUCLEOTIDE SEQUENCE [LARGE SCALE GENOMIC DNA]</scope>
    <source>
        <strain evidence="1 2">CGMCC 1.7002</strain>
    </source>
</reference>
<dbReference type="Proteomes" id="UP000295391">
    <property type="component" value="Unassembled WGS sequence"/>
</dbReference>
<organism evidence="1 2">
    <name type="scientific">Maritalea mobilis</name>
    <dbReference type="NCBI Taxonomy" id="483324"/>
    <lineage>
        <taxon>Bacteria</taxon>
        <taxon>Pseudomonadati</taxon>
        <taxon>Pseudomonadota</taxon>
        <taxon>Alphaproteobacteria</taxon>
        <taxon>Hyphomicrobiales</taxon>
        <taxon>Devosiaceae</taxon>
        <taxon>Maritalea</taxon>
    </lineage>
</organism>